<gene>
    <name evidence="9" type="ORF">GWI72_19375</name>
</gene>
<evidence type="ECO:0000256" key="6">
    <source>
        <dbReference type="ARBA" id="ARBA00022801"/>
    </source>
</evidence>
<evidence type="ECO:0000256" key="2">
    <source>
        <dbReference type="ARBA" id="ARBA00022525"/>
    </source>
</evidence>
<name>A0A7X5JA13_9HYPH</name>
<accession>A0A7X5JA13</accession>
<dbReference type="Gene3D" id="3.40.390.10">
    <property type="entry name" value="Collagenase (Catalytic Domain)"/>
    <property type="match status" value="1"/>
</dbReference>
<keyword evidence="2" id="KW-0964">Secreted</keyword>
<evidence type="ECO:0000256" key="5">
    <source>
        <dbReference type="ARBA" id="ARBA00022737"/>
    </source>
</evidence>
<dbReference type="InterPro" id="IPR024079">
    <property type="entry name" value="MetalloPept_cat_dom_sf"/>
</dbReference>
<proteinExistence type="predicted"/>
<keyword evidence="6" id="KW-0378">Hydrolase</keyword>
<dbReference type="InterPro" id="IPR034033">
    <property type="entry name" value="Serralysin-like"/>
</dbReference>
<evidence type="ECO:0000259" key="8">
    <source>
        <dbReference type="SMART" id="SM00235"/>
    </source>
</evidence>
<comment type="caution">
    <text evidence="9">The sequence shown here is derived from an EMBL/GenBank/DDBJ whole genome shotgun (WGS) entry which is preliminary data.</text>
</comment>
<evidence type="ECO:0000256" key="1">
    <source>
        <dbReference type="ARBA" id="ARBA00004613"/>
    </source>
</evidence>
<evidence type="ECO:0000313" key="10">
    <source>
        <dbReference type="Proteomes" id="UP000586722"/>
    </source>
</evidence>
<dbReference type="SUPFAM" id="SSF51120">
    <property type="entry name" value="beta-Roll"/>
    <property type="match status" value="1"/>
</dbReference>
<keyword evidence="10" id="KW-1185">Reference proteome</keyword>
<evidence type="ECO:0000256" key="4">
    <source>
        <dbReference type="ARBA" id="ARBA00022723"/>
    </source>
</evidence>
<dbReference type="Proteomes" id="UP000586722">
    <property type="component" value="Unassembled WGS sequence"/>
</dbReference>
<dbReference type="EMBL" id="JAABLQ010000004">
    <property type="protein sequence ID" value="NBN80444.1"/>
    <property type="molecule type" value="Genomic_DNA"/>
</dbReference>
<dbReference type="GO" id="GO:0008270">
    <property type="term" value="F:zinc ion binding"/>
    <property type="evidence" value="ECO:0007669"/>
    <property type="project" value="InterPro"/>
</dbReference>
<dbReference type="Pfam" id="PF08548">
    <property type="entry name" value="Peptidase_M10_C"/>
    <property type="match status" value="1"/>
</dbReference>
<dbReference type="SMART" id="SM00235">
    <property type="entry name" value="ZnMc"/>
    <property type="match status" value="1"/>
</dbReference>
<dbReference type="InterPro" id="IPR025282">
    <property type="entry name" value="DUF4214"/>
</dbReference>
<comment type="subcellular location">
    <subcellularLocation>
        <location evidence="1">Secreted</location>
    </subcellularLocation>
</comment>
<dbReference type="Pfam" id="PF13946">
    <property type="entry name" value="DUF4214"/>
    <property type="match status" value="1"/>
</dbReference>
<dbReference type="GO" id="GO:0004222">
    <property type="term" value="F:metalloendopeptidase activity"/>
    <property type="evidence" value="ECO:0007669"/>
    <property type="project" value="InterPro"/>
</dbReference>
<dbReference type="InterPro" id="IPR001818">
    <property type="entry name" value="Pept_M10_metallopeptidase"/>
</dbReference>
<dbReference type="GO" id="GO:0031012">
    <property type="term" value="C:extracellular matrix"/>
    <property type="evidence" value="ECO:0007669"/>
    <property type="project" value="InterPro"/>
</dbReference>
<evidence type="ECO:0000256" key="3">
    <source>
        <dbReference type="ARBA" id="ARBA00022670"/>
    </source>
</evidence>
<dbReference type="InterPro" id="IPR006026">
    <property type="entry name" value="Peptidase_Metallo"/>
</dbReference>
<dbReference type="CDD" id="cd04277">
    <property type="entry name" value="ZnMc_serralysin_like"/>
    <property type="match status" value="1"/>
</dbReference>
<dbReference type="RefSeq" id="WP_161709685.1">
    <property type="nucleotide sequence ID" value="NZ_JAABLQ010000004.1"/>
</dbReference>
<dbReference type="AlphaFoldDB" id="A0A7X5JA13"/>
<feature type="domain" description="Peptidase metallopeptidase" evidence="8">
    <location>
        <begin position="27"/>
        <end position="170"/>
    </location>
</feature>
<dbReference type="Pfam" id="PF00413">
    <property type="entry name" value="Peptidase_M10"/>
    <property type="match status" value="1"/>
</dbReference>
<sequence>MTKFVTVSQIPTNPYIAGLLTEPENPNPVRWDNSQPLKIFFDNSGVRAWSQAEIQSNIAGFNEWSRVANIDFVLTNNKAEAQIISILRTTIDGKDNLLGQTTAPSGGTNPITIEYSVRGQNFDNLALGGDSYHTVVHEIGHTLGLYHPHDGTLFPGVPNGADTNTGTNGQNQVIFTVMSYVSGWTGEPVTSPTFGTASSAMAFDIAAVQHLYGARAAETGNNTYLLHTANATGVSWRSIWDTGGVDTISANGATADATIDLRAAPLTGENAGGYVSWVKGVKGGFTIANGVTVEKAIGGGGNDRLVGNEAHNVFLGNGGNDSIDGLGGLDVAQFLTTRENVQIERGPGAIVVNANNAGFGTDTLTNVERVQFTNGILAFDTDGGTAGQVYRLYQAAFARTPDKPGLTHNLNLVDNGLGIKTMSAAFIGSAEFVNRYGQNTSDTTFINALYQNVLGRGADSAGLAGWQQRLSDGSWNRADVLFGFSESGENKALVANAIKDGIWLDLVA</sequence>
<protein>
    <submittedName>
        <fullName evidence="9">DUF4214 domain-containing protein</fullName>
    </submittedName>
</protein>
<dbReference type="InterPro" id="IPR013858">
    <property type="entry name" value="Peptidase_M10B_C"/>
</dbReference>
<dbReference type="Gene3D" id="1.10.3130.20">
    <property type="entry name" value="Phycobilisome linker domain"/>
    <property type="match status" value="1"/>
</dbReference>
<evidence type="ECO:0000313" key="9">
    <source>
        <dbReference type="EMBL" id="NBN80444.1"/>
    </source>
</evidence>
<keyword evidence="5" id="KW-0677">Repeat</keyword>
<keyword evidence="7" id="KW-0862">Zinc</keyword>
<keyword evidence="3" id="KW-0645">Protease</keyword>
<evidence type="ECO:0000256" key="7">
    <source>
        <dbReference type="ARBA" id="ARBA00022833"/>
    </source>
</evidence>
<dbReference type="GO" id="GO:0005509">
    <property type="term" value="F:calcium ion binding"/>
    <property type="evidence" value="ECO:0007669"/>
    <property type="project" value="InterPro"/>
</dbReference>
<dbReference type="InterPro" id="IPR011049">
    <property type="entry name" value="Serralysin-like_metalloprot_C"/>
</dbReference>
<keyword evidence="4" id="KW-0479">Metal-binding</keyword>
<dbReference type="GO" id="GO:0005615">
    <property type="term" value="C:extracellular space"/>
    <property type="evidence" value="ECO:0007669"/>
    <property type="project" value="InterPro"/>
</dbReference>
<reference evidence="10" key="1">
    <citation type="submission" date="2020-01" db="EMBL/GenBank/DDBJ databases">
        <authorList>
            <person name="Fang Y."/>
            <person name="Sun R."/>
            <person name="Nie L."/>
            <person name="He J."/>
            <person name="Hao L."/>
            <person name="Wang L."/>
            <person name="Su S."/>
            <person name="Lv E."/>
            <person name="Zhang Z."/>
            <person name="Xie R."/>
            <person name="Liu H."/>
        </authorList>
    </citation>
    <scope>NUCLEOTIDE SEQUENCE [LARGE SCALE GENOMIC DNA]</scope>
    <source>
        <strain evidence="10">XCT-53</strain>
    </source>
</reference>
<dbReference type="SUPFAM" id="SSF55486">
    <property type="entry name" value="Metalloproteases ('zincins'), catalytic domain"/>
    <property type="match status" value="1"/>
</dbReference>
<organism evidence="9 10">
    <name type="scientific">Pannonibacter tanglangensis</name>
    <dbReference type="NCBI Taxonomy" id="2750084"/>
    <lineage>
        <taxon>Bacteria</taxon>
        <taxon>Pseudomonadati</taxon>
        <taxon>Pseudomonadota</taxon>
        <taxon>Alphaproteobacteria</taxon>
        <taxon>Hyphomicrobiales</taxon>
        <taxon>Stappiaceae</taxon>
        <taxon>Pannonibacter</taxon>
    </lineage>
</organism>
<dbReference type="InterPro" id="IPR038255">
    <property type="entry name" value="PBS_linker_sf"/>
</dbReference>
<dbReference type="GO" id="GO:0006508">
    <property type="term" value="P:proteolysis"/>
    <property type="evidence" value="ECO:0007669"/>
    <property type="project" value="UniProtKB-KW"/>
</dbReference>